<dbReference type="NCBIfam" id="TIGR01780">
    <property type="entry name" value="SSADH"/>
    <property type="match status" value="1"/>
</dbReference>
<feature type="active site" evidence="3">
    <location>
        <position position="269"/>
    </location>
</feature>
<dbReference type="InterPro" id="IPR016161">
    <property type="entry name" value="Ald_DH/histidinol_DH"/>
</dbReference>
<reference evidence="7" key="1">
    <citation type="submission" date="2016-10" db="EMBL/GenBank/DDBJ databases">
        <authorList>
            <person name="Varghese N."/>
            <person name="Submissions S."/>
        </authorList>
    </citation>
    <scope>NUCLEOTIDE SEQUENCE [LARGE SCALE GENOMIC DNA]</scope>
    <source>
        <strain evidence="7">DSM 123</strain>
    </source>
</reference>
<dbReference type="InterPro" id="IPR015590">
    <property type="entry name" value="Aldehyde_DH_dom"/>
</dbReference>
<dbReference type="OrthoDB" id="9812625at2"/>
<dbReference type="InterPro" id="IPR029510">
    <property type="entry name" value="Ald_DH_CS_GLU"/>
</dbReference>
<evidence type="ECO:0000256" key="2">
    <source>
        <dbReference type="ARBA" id="ARBA00023002"/>
    </source>
</evidence>
<dbReference type="Pfam" id="PF00171">
    <property type="entry name" value="Aldedh"/>
    <property type="match status" value="1"/>
</dbReference>
<dbReference type="RefSeq" id="WP_092681588.1">
    <property type="nucleotide sequence ID" value="NZ_FODT01000001.1"/>
</dbReference>
<dbReference type="Proteomes" id="UP000199615">
    <property type="component" value="Unassembled WGS sequence"/>
</dbReference>
<evidence type="ECO:0000256" key="4">
    <source>
        <dbReference type="RuleBase" id="RU003345"/>
    </source>
</evidence>
<dbReference type="CDD" id="cd07103">
    <property type="entry name" value="ALDH_F5_SSADH_GabD"/>
    <property type="match status" value="1"/>
</dbReference>
<feature type="domain" description="Aldehyde dehydrogenase" evidence="5">
    <location>
        <begin position="42"/>
        <end position="492"/>
    </location>
</feature>
<dbReference type="InterPro" id="IPR050740">
    <property type="entry name" value="Aldehyde_DH_Superfamily"/>
</dbReference>
<keyword evidence="2 4" id="KW-0560">Oxidoreductase</keyword>
<dbReference type="InterPro" id="IPR016160">
    <property type="entry name" value="Ald_DH_CS_CYS"/>
</dbReference>
<dbReference type="InterPro" id="IPR016163">
    <property type="entry name" value="Ald_DH_C"/>
</dbReference>
<protein>
    <submittedName>
        <fullName evidence="6">Succinate semialdehyde dehydrogenase</fullName>
    </submittedName>
</protein>
<dbReference type="SUPFAM" id="SSF53720">
    <property type="entry name" value="ALDH-like"/>
    <property type="match status" value="1"/>
</dbReference>
<dbReference type="PROSITE" id="PS00070">
    <property type="entry name" value="ALDEHYDE_DEHYDR_CYS"/>
    <property type="match status" value="1"/>
</dbReference>
<evidence type="ECO:0000256" key="1">
    <source>
        <dbReference type="ARBA" id="ARBA00009986"/>
    </source>
</evidence>
<keyword evidence="7" id="KW-1185">Reference proteome</keyword>
<dbReference type="GO" id="GO:0004777">
    <property type="term" value="F:succinate-semialdehyde dehydrogenase (NAD+) activity"/>
    <property type="evidence" value="ECO:0007669"/>
    <property type="project" value="TreeGrafter"/>
</dbReference>
<dbReference type="FunFam" id="3.40.605.10:FF:000005">
    <property type="entry name" value="Succinate-semialdehyde dehydrogenase I"/>
    <property type="match status" value="1"/>
</dbReference>
<sequence length="497" mass="52674">MSPTTAARKSDAASSLRDRLKDPSLLREQCFIDGAWIGAGATVVTNPANGQELGKVPKMGADETTQAVEAAARAFPAWAKLTAKQRSNILRKWFELIVAHREDLALILTSEQGKPLAEALGEVDIGAAYVEFFAEEARRVYGETIPTQRADARLIAIKQPIGVCGAITPWNFPNSMITRKVSPALAAGCPVVLKPANETPFSALALAALAEKAGVPKGVFSVVTGHASAIGKVLCEHPAVRFVGFTGSTEVGKILYQQAAVGVKKLGLELGGNAPFIVFDDADIDAAVEGAMVSKYRNMGQTCVCANRIYVQDSVYDAFVDKLAAKVSAMKIGDGAEPGVTQGPLINEAAVEKTENHIADAVAHGAKVIVGGKRHALGGTFFEPTVLANVRPDALVAHEETFGPLAPVFRFKDEAEVIRLANNSPFGLASYFYARDIGRVWRVAEALESGMVGVNSGLITTEVAPFGGVKESGLGREGSHHGMEEYVEIKYVMMAGI</sequence>
<dbReference type="InterPro" id="IPR010102">
    <property type="entry name" value="Succ_semiAld_DH"/>
</dbReference>
<dbReference type="EMBL" id="FODT01000001">
    <property type="protein sequence ID" value="SEO18966.1"/>
    <property type="molecule type" value="Genomic_DNA"/>
</dbReference>
<evidence type="ECO:0000256" key="3">
    <source>
        <dbReference type="PROSITE-ProRule" id="PRU10007"/>
    </source>
</evidence>
<dbReference type="FunFam" id="3.40.309.10:FF:000004">
    <property type="entry name" value="Succinate-semialdehyde dehydrogenase I"/>
    <property type="match status" value="1"/>
</dbReference>
<gene>
    <name evidence="6" type="ORF">SAMN05444123_101616</name>
</gene>
<dbReference type="PROSITE" id="PS00687">
    <property type="entry name" value="ALDEHYDE_DEHYDR_GLU"/>
    <property type="match status" value="1"/>
</dbReference>
<proteinExistence type="inferred from homology"/>
<dbReference type="AlphaFoldDB" id="A0A1H8MPA3"/>
<accession>A0A1H8MPA3</accession>
<dbReference type="PANTHER" id="PTHR43353">
    <property type="entry name" value="SUCCINATE-SEMIALDEHYDE DEHYDROGENASE, MITOCHONDRIAL"/>
    <property type="match status" value="1"/>
</dbReference>
<evidence type="ECO:0000259" key="5">
    <source>
        <dbReference type="Pfam" id="PF00171"/>
    </source>
</evidence>
<evidence type="ECO:0000313" key="6">
    <source>
        <dbReference type="EMBL" id="SEO18966.1"/>
    </source>
</evidence>
<organism evidence="6 7">
    <name type="scientific">Rhodopseudomonas pseudopalustris</name>
    <dbReference type="NCBI Taxonomy" id="1513892"/>
    <lineage>
        <taxon>Bacteria</taxon>
        <taxon>Pseudomonadati</taxon>
        <taxon>Pseudomonadota</taxon>
        <taxon>Alphaproteobacteria</taxon>
        <taxon>Hyphomicrobiales</taxon>
        <taxon>Nitrobacteraceae</taxon>
        <taxon>Rhodopseudomonas</taxon>
    </lineage>
</organism>
<dbReference type="GO" id="GO:0009450">
    <property type="term" value="P:gamma-aminobutyric acid catabolic process"/>
    <property type="evidence" value="ECO:0007669"/>
    <property type="project" value="InterPro"/>
</dbReference>
<dbReference type="GO" id="GO:0005829">
    <property type="term" value="C:cytosol"/>
    <property type="evidence" value="ECO:0007669"/>
    <property type="project" value="TreeGrafter"/>
</dbReference>
<name>A0A1H8MPA3_9BRAD</name>
<comment type="similarity">
    <text evidence="1 4">Belongs to the aldehyde dehydrogenase family.</text>
</comment>
<dbReference type="InterPro" id="IPR016162">
    <property type="entry name" value="Ald_DH_N"/>
</dbReference>
<dbReference type="PANTHER" id="PTHR43353:SF5">
    <property type="entry name" value="SUCCINATE-SEMIALDEHYDE DEHYDROGENASE, MITOCHONDRIAL"/>
    <property type="match status" value="1"/>
</dbReference>
<dbReference type="Gene3D" id="3.40.309.10">
    <property type="entry name" value="Aldehyde Dehydrogenase, Chain A, domain 2"/>
    <property type="match status" value="1"/>
</dbReference>
<evidence type="ECO:0000313" key="7">
    <source>
        <dbReference type="Proteomes" id="UP000199615"/>
    </source>
</evidence>
<dbReference type="Gene3D" id="3.40.605.10">
    <property type="entry name" value="Aldehyde Dehydrogenase, Chain A, domain 1"/>
    <property type="match status" value="1"/>
</dbReference>